<accession>A0A448WWH8</accession>
<dbReference type="EMBL" id="CAAALY010053857">
    <property type="protein sequence ID" value="VEL21933.1"/>
    <property type="molecule type" value="Genomic_DNA"/>
</dbReference>
<dbReference type="Proteomes" id="UP000784294">
    <property type="component" value="Unassembled WGS sequence"/>
</dbReference>
<evidence type="ECO:0000313" key="1">
    <source>
        <dbReference type="EMBL" id="VEL21933.1"/>
    </source>
</evidence>
<protein>
    <submittedName>
        <fullName evidence="1">Uncharacterized protein</fullName>
    </submittedName>
</protein>
<comment type="caution">
    <text evidence="1">The sequence shown here is derived from an EMBL/GenBank/DDBJ whole genome shotgun (WGS) entry which is preliminary data.</text>
</comment>
<organism evidence="1 2">
    <name type="scientific">Protopolystoma xenopodis</name>
    <dbReference type="NCBI Taxonomy" id="117903"/>
    <lineage>
        <taxon>Eukaryota</taxon>
        <taxon>Metazoa</taxon>
        <taxon>Spiralia</taxon>
        <taxon>Lophotrochozoa</taxon>
        <taxon>Platyhelminthes</taxon>
        <taxon>Monogenea</taxon>
        <taxon>Polyopisthocotylea</taxon>
        <taxon>Polystomatidea</taxon>
        <taxon>Polystomatidae</taxon>
        <taxon>Protopolystoma</taxon>
    </lineage>
</organism>
<reference evidence="1" key="1">
    <citation type="submission" date="2018-11" db="EMBL/GenBank/DDBJ databases">
        <authorList>
            <consortium name="Pathogen Informatics"/>
        </authorList>
    </citation>
    <scope>NUCLEOTIDE SEQUENCE</scope>
</reference>
<evidence type="ECO:0000313" key="2">
    <source>
        <dbReference type="Proteomes" id="UP000784294"/>
    </source>
</evidence>
<proteinExistence type="predicted"/>
<gene>
    <name evidence="1" type="ORF">PXEA_LOCUS15373</name>
</gene>
<keyword evidence="2" id="KW-1185">Reference proteome</keyword>
<name>A0A448WWH8_9PLAT</name>
<dbReference type="AlphaFoldDB" id="A0A448WWH8"/>
<sequence length="173" mass="19094">MTALLDQLLPVGRIEIAECAVQFLVAAHNWSGGGRHLGLADCSASGHLAGNHALRTARLAVVGGGQSRDRIRFGGRFPPPNLKPDWTNCLRDHRRPQHQQPQPRLRLRLRLRLRARVDEAVRQSIDSRTRPPHQRSGKRIVLLSLAAAARHLEGLEGLAGRNEAEARDACQST</sequence>